<protein>
    <submittedName>
        <fullName evidence="2">Uncharacterized protein</fullName>
    </submittedName>
</protein>
<sequence>MPIISSSNLKAHSLCSRTTPTFDLQKRPTSSLRRFLPFPFLGAPKENGKGADPRPHSHAAGLSRGRGALPSRERNQIQLFILYLSLPISIRFSCPRATSSASPPSNSVVFLIAFPQQRQPFSVHTQKGCNLVRIEAITVLLAFSWDFESHCLASTTRAYKI</sequence>
<organism evidence="2 3">
    <name type="scientific">Dendrobium nobile</name>
    <name type="common">Orchid</name>
    <dbReference type="NCBI Taxonomy" id="94219"/>
    <lineage>
        <taxon>Eukaryota</taxon>
        <taxon>Viridiplantae</taxon>
        <taxon>Streptophyta</taxon>
        <taxon>Embryophyta</taxon>
        <taxon>Tracheophyta</taxon>
        <taxon>Spermatophyta</taxon>
        <taxon>Magnoliopsida</taxon>
        <taxon>Liliopsida</taxon>
        <taxon>Asparagales</taxon>
        <taxon>Orchidaceae</taxon>
        <taxon>Epidendroideae</taxon>
        <taxon>Malaxideae</taxon>
        <taxon>Dendrobiinae</taxon>
        <taxon>Dendrobium</taxon>
    </lineage>
</organism>
<accession>A0A8T3ATJ6</accession>
<reference evidence="2" key="1">
    <citation type="journal article" date="2022" name="Front. Genet.">
        <title>Chromosome-Scale Assembly of the Dendrobium nobile Genome Provides Insights Into the Molecular Mechanism of the Biosynthesis of the Medicinal Active Ingredient of Dendrobium.</title>
        <authorList>
            <person name="Xu Q."/>
            <person name="Niu S.-C."/>
            <person name="Li K.-L."/>
            <person name="Zheng P.-J."/>
            <person name="Zhang X.-J."/>
            <person name="Jia Y."/>
            <person name="Liu Y."/>
            <person name="Niu Y.-X."/>
            <person name="Yu L.-H."/>
            <person name="Chen D.-F."/>
            <person name="Zhang G.-Q."/>
        </authorList>
    </citation>
    <scope>NUCLEOTIDE SEQUENCE</scope>
    <source>
        <tissue evidence="2">Leaf</tissue>
    </source>
</reference>
<dbReference type="EMBL" id="JAGYWB010000014">
    <property type="protein sequence ID" value="KAI0499374.1"/>
    <property type="molecule type" value="Genomic_DNA"/>
</dbReference>
<dbReference type="AlphaFoldDB" id="A0A8T3ATJ6"/>
<keyword evidence="3" id="KW-1185">Reference proteome</keyword>
<evidence type="ECO:0000313" key="3">
    <source>
        <dbReference type="Proteomes" id="UP000829196"/>
    </source>
</evidence>
<feature type="compositionally biased region" description="Basic and acidic residues" evidence="1">
    <location>
        <begin position="46"/>
        <end position="55"/>
    </location>
</feature>
<name>A0A8T3ATJ6_DENNO</name>
<feature type="region of interest" description="Disordered" evidence="1">
    <location>
        <begin position="45"/>
        <end position="67"/>
    </location>
</feature>
<evidence type="ECO:0000313" key="2">
    <source>
        <dbReference type="EMBL" id="KAI0499374.1"/>
    </source>
</evidence>
<comment type="caution">
    <text evidence="2">The sequence shown here is derived from an EMBL/GenBank/DDBJ whole genome shotgun (WGS) entry which is preliminary data.</text>
</comment>
<dbReference type="Proteomes" id="UP000829196">
    <property type="component" value="Unassembled WGS sequence"/>
</dbReference>
<proteinExistence type="predicted"/>
<gene>
    <name evidence="2" type="ORF">KFK09_020277</name>
</gene>
<evidence type="ECO:0000256" key="1">
    <source>
        <dbReference type="SAM" id="MobiDB-lite"/>
    </source>
</evidence>